<accession>A0A9P0G2J4</accession>
<organism evidence="1 2">
    <name type="scientific">Psylliodes chrysocephalus</name>
    <dbReference type="NCBI Taxonomy" id="3402493"/>
    <lineage>
        <taxon>Eukaryota</taxon>
        <taxon>Metazoa</taxon>
        <taxon>Ecdysozoa</taxon>
        <taxon>Arthropoda</taxon>
        <taxon>Hexapoda</taxon>
        <taxon>Insecta</taxon>
        <taxon>Pterygota</taxon>
        <taxon>Neoptera</taxon>
        <taxon>Endopterygota</taxon>
        <taxon>Coleoptera</taxon>
        <taxon>Polyphaga</taxon>
        <taxon>Cucujiformia</taxon>
        <taxon>Chrysomeloidea</taxon>
        <taxon>Chrysomelidae</taxon>
        <taxon>Galerucinae</taxon>
        <taxon>Alticini</taxon>
        <taxon>Psylliodes</taxon>
    </lineage>
</organism>
<dbReference type="AlphaFoldDB" id="A0A9P0G2J4"/>
<gene>
    <name evidence="1" type="ORF">PSYICH_LOCUS645</name>
</gene>
<protein>
    <submittedName>
        <fullName evidence="1">Uncharacterized protein</fullName>
    </submittedName>
</protein>
<evidence type="ECO:0000313" key="2">
    <source>
        <dbReference type="Proteomes" id="UP001153636"/>
    </source>
</evidence>
<proteinExistence type="predicted"/>
<evidence type="ECO:0000313" key="1">
    <source>
        <dbReference type="EMBL" id="CAH1099484.1"/>
    </source>
</evidence>
<name>A0A9P0G2J4_9CUCU</name>
<dbReference type="OrthoDB" id="6762873at2759"/>
<reference evidence="1" key="1">
    <citation type="submission" date="2022-01" db="EMBL/GenBank/DDBJ databases">
        <authorList>
            <person name="King R."/>
        </authorList>
    </citation>
    <scope>NUCLEOTIDE SEQUENCE</scope>
</reference>
<dbReference type="EMBL" id="OV651813">
    <property type="protein sequence ID" value="CAH1099484.1"/>
    <property type="molecule type" value="Genomic_DNA"/>
</dbReference>
<keyword evidence="2" id="KW-1185">Reference proteome</keyword>
<dbReference type="Proteomes" id="UP001153636">
    <property type="component" value="Chromosome 1"/>
</dbReference>
<sequence>MPIPLVKEGVRHGIQSNYCSIIIELWLATSIWCDVTTTSFRTARGAEGSLVSISNELDALLMAINFKMMTLGDLFGQDEEDDENGVLKRLKQLAEESLSDGWKDWQVAISNREDDIDPQVLNKVRFALPTVGIA</sequence>